<dbReference type="InterPro" id="IPR007332">
    <property type="entry name" value="DUF411"/>
</dbReference>
<dbReference type="EMBL" id="MUYV01000011">
    <property type="protein sequence ID" value="OOS23986.1"/>
    <property type="molecule type" value="Genomic_DNA"/>
</dbReference>
<comment type="caution">
    <text evidence="2">The sequence shown here is derived from an EMBL/GenBank/DDBJ whole genome shotgun (WGS) entry which is preliminary data.</text>
</comment>
<organism evidence="2 3">
    <name type="scientific">Moraxella porci DSM 25326</name>
    <dbReference type="NCBI Taxonomy" id="573983"/>
    <lineage>
        <taxon>Bacteria</taxon>
        <taxon>Pseudomonadati</taxon>
        <taxon>Pseudomonadota</taxon>
        <taxon>Gammaproteobacteria</taxon>
        <taxon>Moraxellales</taxon>
        <taxon>Moraxellaceae</taxon>
        <taxon>Moraxella</taxon>
    </lineage>
</organism>
<dbReference type="Proteomes" id="UP000190683">
    <property type="component" value="Unassembled WGS sequence"/>
</dbReference>
<evidence type="ECO:0000256" key="1">
    <source>
        <dbReference type="SAM" id="SignalP"/>
    </source>
</evidence>
<evidence type="ECO:0000313" key="3">
    <source>
        <dbReference type="Proteomes" id="UP000190683"/>
    </source>
</evidence>
<dbReference type="Pfam" id="PF04214">
    <property type="entry name" value="DUF411"/>
    <property type="match status" value="1"/>
</dbReference>
<evidence type="ECO:0008006" key="4">
    <source>
        <dbReference type="Google" id="ProtNLM"/>
    </source>
</evidence>
<feature type="signal peptide" evidence="1">
    <location>
        <begin position="1"/>
        <end position="27"/>
    </location>
</feature>
<keyword evidence="3" id="KW-1185">Reference proteome</keyword>
<keyword evidence="1" id="KW-0732">Signal</keyword>
<dbReference type="SUPFAM" id="SSF52833">
    <property type="entry name" value="Thioredoxin-like"/>
    <property type="match status" value="1"/>
</dbReference>
<reference evidence="2 3" key="1">
    <citation type="submission" date="2017-02" db="EMBL/GenBank/DDBJ databases">
        <title>Draft genome sequence of Moraxella porci CCUG 54912T type strain.</title>
        <authorList>
            <person name="Salva-Serra F."/>
            <person name="Engstrom-Jakobsson H."/>
            <person name="Thorell K."/>
            <person name="Jaen-Luchoro D."/>
            <person name="Gonzales-Siles L."/>
            <person name="Karlsson R."/>
            <person name="Yazdan S."/>
            <person name="Boulund F."/>
            <person name="Johnning A."/>
            <person name="Engstrand L."/>
            <person name="Kristiansson E."/>
            <person name="Moore E."/>
        </authorList>
    </citation>
    <scope>NUCLEOTIDE SEQUENCE [LARGE SCALE GENOMIC DNA]</scope>
    <source>
        <strain evidence="2 3">CCUG 54912</strain>
    </source>
</reference>
<protein>
    <recommendedName>
        <fullName evidence="4">Metal-binding protein</fullName>
    </recommendedName>
</protein>
<evidence type="ECO:0000313" key="2">
    <source>
        <dbReference type="EMBL" id="OOS23986.1"/>
    </source>
</evidence>
<feature type="chain" id="PRO_5010522847" description="Metal-binding protein" evidence="1">
    <location>
        <begin position="28"/>
        <end position="160"/>
    </location>
</feature>
<dbReference type="AlphaFoldDB" id="A0A1T0CNS8"/>
<dbReference type="STRING" id="573983.B0681_08495"/>
<sequence length="160" mass="16882">MNKSFFGKTLALSAVLASVAGVGWMLANPAPAEAKPVLEVYKSPSCGCCGEWVKHMQDNGFSVKIHDTGNSQIRTQMGISPKYGSCHTAVIDGYAVEGHTPASEVKRLLAERPDAVGIAVPAMPIGSPGMDGEAYGGRKDPYDVLLLGKNGTHSVYQSYP</sequence>
<accession>A0A1T0CNS8</accession>
<gene>
    <name evidence="2" type="ORF">B0681_08495</name>
</gene>
<dbReference type="InterPro" id="IPR036249">
    <property type="entry name" value="Thioredoxin-like_sf"/>
</dbReference>
<name>A0A1T0CNS8_9GAMM</name>
<proteinExistence type="predicted"/>